<sequence length="60" mass="6953">MHRYALARHAQAVIIGLRRVPKKIQTRARLRTRNCRAAAAAVLRRRAPYVAFTRDAREID</sequence>
<protein>
    <submittedName>
        <fullName evidence="1">Uncharacterized protein</fullName>
    </submittedName>
</protein>
<gene>
    <name evidence="1" type="ORF">C6Q15_30190</name>
</gene>
<name>A0A2S9M8Y3_9BURK</name>
<organism evidence="1 2">
    <name type="scientific">Burkholderia multivorans</name>
    <dbReference type="NCBI Taxonomy" id="87883"/>
    <lineage>
        <taxon>Bacteria</taxon>
        <taxon>Pseudomonadati</taxon>
        <taxon>Pseudomonadota</taxon>
        <taxon>Betaproteobacteria</taxon>
        <taxon>Burkholderiales</taxon>
        <taxon>Burkholderiaceae</taxon>
        <taxon>Burkholderia</taxon>
        <taxon>Burkholderia cepacia complex</taxon>
    </lineage>
</organism>
<comment type="caution">
    <text evidence="1">The sequence shown here is derived from an EMBL/GenBank/DDBJ whole genome shotgun (WGS) entry which is preliminary data.</text>
</comment>
<evidence type="ECO:0000313" key="1">
    <source>
        <dbReference type="EMBL" id="PRF53520.1"/>
    </source>
</evidence>
<reference evidence="1 2" key="1">
    <citation type="submission" date="2018-03" db="EMBL/GenBank/DDBJ databases">
        <authorList>
            <person name="Keele B.F."/>
        </authorList>
    </citation>
    <scope>NUCLEOTIDE SEQUENCE [LARGE SCALE GENOMIC DNA]</scope>
    <source>
        <strain evidence="1 2">AU19729</strain>
    </source>
</reference>
<dbReference type="EMBL" id="PVGH01000115">
    <property type="protein sequence ID" value="PRF53520.1"/>
    <property type="molecule type" value="Genomic_DNA"/>
</dbReference>
<dbReference type="Proteomes" id="UP000238982">
    <property type="component" value="Unassembled WGS sequence"/>
</dbReference>
<proteinExistence type="predicted"/>
<accession>A0A2S9M8Y3</accession>
<evidence type="ECO:0000313" key="2">
    <source>
        <dbReference type="Proteomes" id="UP000238982"/>
    </source>
</evidence>
<dbReference type="AlphaFoldDB" id="A0A2S9M8Y3"/>